<evidence type="ECO:0000313" key="5">
    <source>
        <dbReference type="Proteomes" id="UP000050996"/>
    </source>
</evidence>
<keyword evidence="5" id="KW-1185">Reference proteome</keyword>
<organism evidence="4 5">
    <name type="scientific">Cytobacillus solani</name>
    <dbReference type="NCBI Taxonomy" id="1637975"/>
    <lineage>
        <taxon>Bacteria</taxon>
        <taxon>Bacillati</taxon>
        <taxon>Bacillota</taxon>
        <taxon>Bacilli</taxon>
        <taxon>Bacillales</taxon>
        <taxon>Bacillaceae</taxon>
        <taxon>Cytobacillus</taxon>
    </lineage>
</organism>
<dbReference type="STRING" id="1637975.AN957_24780"/>
<reference evidence="4 5" key="1">
    <citation type="submission" date="2015-09" db="EMBL/GenBank/DDBJ databases">
        <title>Genome sequencing project for genomic taxonomy and phylogenomics of Bacillus-like bacteria.</title>
        <authorList>
            <person name="Liu B."/>
            <person name="Wang J."/>
            <person name="Zhu Y."/>
            <person name="Liu G."/>
            <person name="Chen Q."/>
            <person name="Chen Z."/>
            <person name="Lan J."/>
            <person name="Che J."/>
            <person name="Ge C."/>
            <person name="Shi H."/>
            <person name="Pan Z."/>
            <person name="Liu X."/>
        </authorList>
    </citation>
    <scope>NUCLEOTIDE SEQUENCE [LARGE SCALE GENOMIC DNA]</scope>
    <source>
        <strain evidence="4 5">FJAT-18043</strain>
    </source>
</reference>
<evidence type="ECO:0000256" key="1">
    <source>
        <dbReference type="ARBA" id="ARBA00022729"/>
    </source>
</evidence>
<dbReference type="Pfam" id="PF18058">
    <property type="entry name" value="SbsC_C"/>
    <property type="match status" value="1"/>
</dbReference>
<name>A0A0Q3VJL5_9BACI</name>
<dbReference type="Gene3D" id="1.20.58.780">
    <property type="match status" value="1"/>
</dbReference>
<feature type="domain" description="SbsC C-terminal" evidence="3">
    <location>
        <begin position="50"/>
        <end position="178"/>
    </location>
</feature>
<gene>
    <name evidence="4" type="ORF">AN957_24780</name>
</gene>
<sequence length="723" mass="78988">MKKKAIKIAASTAVAASAFVAAAPVNKADAAVNVDQLVKSAEASAKVLQWSISTEGTANFVDRPYAQYNAAKKTNAAAKAAIAKLSASEKVVYEARLLDSDIQIKRAQAYIDALTSGEKIRDKQAALDKAIKAADLKSVQSSYHVLTAEIRKQAELLYRVYGQSTRDGILKTFKAPAESLYRSVINEVTVLDHTALVDKYTKAKDFDKAVDHVEKAEYALKDVKQFKAELTKNLNDVVDALPLTVKSINRINSTTVEVKFTKALDVAPVTHFTFDKGLEVSSTKLSDDKKTVTLTVNGEKAGETYTLSYKGEATKSFTAPKTSTNDPITSADKAERIEENQYRTYTFDLKDSDGRKYNGYADVELTTPDIVEIVSVNGDTKTTGVKVKDGVLSVVVKGAKHGETAVKVTNLDTGKTLTSGKTIVVFDQNNTLDKDSVLYVHPDKDYFTAKVGGVNDEFKFSFTKNDTFQVEGKIVSYEDFKKALTAHSKISVVYTKGERNFFNLVEKVDVKVITVTNPSKKDVRVNPKTNQKYFDLRGTGEAGKYVKINVDANGVSQYEVKVDSSGRWEERVYLTENAKNTFTIGQYEGKNSSDVVVGGTKEINIIEGAFGVTDVAGTFATGEELTLTFTTIDNYKDEAKFSSNSVLTFIDENGEKLEYQIGKDKTEVTSGDGTNVVKVKLGTPIKANSNFSKDANRVVKLSNISGVTNQDGLNLTVDFIPVK</sequence>
<dbReference type="Proteomes" id="UP000050996">
    <property type="component" value="Unassembled WGS sequence"/>
</dbReference>
<evidence type="ECO:0000256" key="2">
    <source>
        <dbReference type="SAM" id="SignalP"/>
    </source>
</evidence>
<protein>
    <recommendedName>
        <fullName evidence="3">SbsC C-terminal domain-containing protein</fullName>
    </recommendedName>
</protein>
<dbReference type="EMBL" id="LJIX01000006">
    <property type="protein sequence ID" value="KQL21447.1"/>
    <property type="molecule type" value="Genomic_DNA"/>
</dbReference>
<dbReference type="RefSeq" id="WP_056686723.1">
    <property type="nucleotide sequence ID" value="NZ_CP085712.1"/>
</dbReference>
<keyword evidence="1 2" id="KW-0732">Signal</keyword>
<proteinExistence type="predicted"/>
<feature type="chain" id="PRO_5039625138" description="SbsC C-terminal domain-containing protein" evidence="2">
    <location>
        <begin position="23"/>
        <end position="723"/>
    </location>
</feature>
<accession>A0A0Q3VJL5</accession>
<dbReference type="Gene3D" id="2.60.40.1220">
    <property type="match status" value="1"/>
</dbReference>
<feature type="signal peptide" evidence="2">
    <location>
        <begin position="1"/>
        <end position="22"/>
    </location>
</feature>
<evidence type="ECO:0000313" key="4">
    <source>
        <dbReference type="EMBL" id="KQL21447.1"/>
    </source>
</evidence>
<dbReference type="PATRIC" id="fig|1637975.4.peg.4999"/>
<dbReference type="AlphaFoldDB" id="A0A0Q3VJL5"/>
<dbReference type="InterPro" id="IPR041378">
    <property type="entry name" value="S-layer_SbsC_C"/>
</dbReference>
<comment type="caution">
    <text evidence="4">The sequence shown here is derived from an EMBL/GenBank/DDBJ whole genome shotgun (WGS) entry which is preliminary data.</text>
</comment>
<evidence type="ECO:0000259" key="3">
    <source>
        <dbReference type="Pfam" id="PF18058"/>
    </source>
</evidence>
<dbReference type="InterPro" id="IPR014755">
    <property type="entry name" value="Cu-Rt/internalin_Ig-like"/>
</dbReference>